<dbReference type="SUPFAM" id="SSF56059">
    <property type="entry name" value="Glutathione synthetase ATP-binding domain-like"/>
    <property type="match status" value="1"/>
</dbReference>
<dbReference type="Gene3D" id="3.30.1490.80">
    <property type="match status" value="1"/>
</dbReference>
<keyword evidence="7 10" id="KW-0547">Nucleotide-binding</keyword>
<feature type="binding site" evidence="11">
    <location>
        <position position="154"/>
    </location>
    <ligand>
        <name>ATP</name>
        <dbReference type="ChEBI" id="CHEBI:30616"/>
    </ligand>
</feature>
<reference evidence="15" key="1">
    <citation type="submission" date="2022-10" db="EMBL/GenBank/DDBJ databases">
        <title>Determination and structural analysis of whole genome sequence of Sarocladium strictum F4-1.</title>
        <authorList>
            <person name="Hu L."/>
            <person name="Jiang Y."/>
        </authorList>
    </citation>
    <scope>NUCLEOTIDE SEQUENCE</scope>
    <source>
        <strain evidence="15">F4-1</strain>
    </source>
</reference>
<dbReference type="InterPro" id="IPR004887">
    <property type="entry name" value="GSH_synth_subst-bd"/>
</dbReference>
<feature type="binding site" evidence="11">
    <location>
        <begin position="402"/>
        <end position="411"/>
    </location>
    <ligand>
        <name>ATP</name>
        <dbReference type="ChEBI" id="CHEBI:30616"/>
    </ligand>
</feature>
<feature type="binding site" evidence="13">
    <location>
        <begin position="234"/>
        <end position="236"/>
    </location>
    <ligand>
        <name>substrate</name>
    </ligand>
</feature>
<evidence type="ECO:0000256" key="7">
    <source>
        <dbReference type="ARBA" id="ARBA00022741"/>
    </source>
</evidence>
<comment type="caution">
    <text evidence="15">The sequence shown here is derived from an EMBL/GenBank/DDBJ whole genome shotgun (WGS) entry which is preliminary data.</text>
</comment>
<evidence type="ECO:0000313" key="15">
    <source>
        <dbReference type="EMBL" id="KAK0389287.1"/>
    </source>
</evidence>
<dbReference type="Gene3D" id="3.40.50.1760">
    <property type="entry name" value="Glutathione synthase, substrate-binding domain superfamily, eukaryotic"/>
    <property type="match status" value="1"/>
</dbReference>
<evidence type="ECO:0000256" key="4">
    <source>
        <dbReference type="ARBA" id="ARBA00022598"/>
    </source>
</evidence>
<keyword evidence="4 10" id="KW-0436">Ligase</keyword>
<feature type="binding site" evidence="13">
    <location>
        <begin position="158"/>
        <end position="161"/>
    </location>
    <ligand>
        <name>substrate</name>
    </ligand>
</feature>
<evidence type="ECO:0000256" key="12">
    <source>
        <dbReference type="PIRSR" id="PIRSR001558-2"/>
    </source>
</evidence>
<feature type="binding site" evidence="11">
    <location>
        <position position="132"/>
    </location>
    <ligand>
        <name>substrate</name>
    </ligand>
</feature>
<dbReference type="PANTHER" id="PTHR11130">
    <property type="entry name" value="GLUTATHIONE SYNTHETASE"/>
    <property type="match status" value="1"/>
</dbReference>
<comment type="catalytic activity">
    <reaction evidence="10">
        <text>gamma-L-glutamyl-L-cysteine + glycine + ATP = glutathione + ADP + phosphate + H(+)</text>
        <dbReference type="Rhea" id="RHEA:13557"/>
        <dbReference type="ChEBI" id="CHEBI:15378"/>
        <dbReference type="ChEBI" id="CHEBI:30616"/>
        <dbReference type="ChEBI" id="CHEBI:43474"/>
        <dbReference type="ChEBI" id="CHEBI:57305"/>
        <dbReference type="ChEBI" id="CHEBI:57925"/>
        <dbReference type="ChEBI" id="CHEBI:58173"/>
        <dbReference type="ChEBI" id="CHEBI:456216"/>
        <dbReference type="EC" id="6.3.2.3"/>
    </reaction>
</comment>
<feature type="binding site" evidence="13">
    <location>
        <begin position="499"/>
        <end position="500"/>
    </location>
    <ligand>
        <name>substrate</name>
    </ligand>
</feature>
<feature type="binding site" evidence="12">
    <location>
        <position position="154"/>
    </location>
    <ligand>
        <name>Mg(2+)</name>
        <dbReference type="ChEBI" id="CHEBI:18420"/>
    </ligand>
</feature>
<evidence type="ECO:0000256" key="5">
    <source>
        <dbReference type="ARBA" id="ARBA00022684"/>
    </source>
</evidence>
<feature type="binding site" evidence="12">
    <location>
        <position position="406"/>
    </location>
    <ligand>
        <name>Mg(2+)</name>
        <dbReference type="ChEBI" id="CHEBI:18420"/>
    </ligand>
</feature>
<dbReference type="GO" id="GO:0043295">
    <property type="term" value="F:glutathione binding"/>
    <property type="evidence" value="ECO:0007669"/>
    <property type="project" value="UniProtKB-UniRule"/>
</dbReference>
<dbReference type="Pfam" id="PF03917">
    <property type="entry name" value="GSH_synth_ATP"/>
    <property type="match status" value="1"/>
</dbReference>
<dbReference type="InterPro" id="IPR014709">
    <property type="entry name" value="Glutathione_synthase_C_euk"/>
</dbReference>
<accession>A0AA39GKZ2</accession>
<feature type="binding site" evidence="11">
    <location>
        <position position="413"/>
    </location>
    <ligand>
        <name>ATP</name>
        <dbReference type="ChEBI" id="CHEBI:30616"/>
    </ligand>
</feature>
<dbReference type="InterPro" id="IPR016185">
    <property type="entry name" value="PreATP-grasp_dom_sf"/>
</dbReference>
<dbReference type="Pfam" id="PF03199">
    <property type="entry name" value="GSH_synthase"/>
    <property type="match status" value="1"/>
</dbReference>
<dbReference type="AlphaFoldDB" id="A0AA39GKZ2"/>
<dbReference type="PIRSF" id="PIRSF001558">
    <property type="entry name" value="GSHase"/>
    <property type="match status" value="1"/>
</dbReference>
<dbReference type="FunFam" id="3.40.50.1760:FF:000001">
    <property type="entry name" value="Glutathione synthetase"/>
    <property type="match status" value="1"/>
</dbReference>
<dbReference type="EMBL" id="JAPDFR010000002">
    <property type="protein sequence ID" value="KAK0389287.1"/>
    <property type="molecule type" value="Genomic_DNA"/>
</dbReference>
<evidence type="ECO:0000256" key="1">
    <source>
        <dbReference type="ARBA" id="ARBA00004965"/>
    </source>
</evidence>
<evidence type="ECO:0000259" key="14">
    <source>
        <dbReference type="Pfam" id="PF03199"/>
    </source>
</evidence>
<organism evidence="15 16">
    <name type="scientific">Sarocladium strictum</name>
    <name type="common">Black bundle disease fungus</name>
    <name type="synonym">Acremonium strictum</name>
    <dbReference type="NCBI Taxonomy" id="5046"/>
    <lineage>
        <taxon>Eukaryota</taxon>
        <taxon>Fungi</taxon>
        <taxon>Dikarya</taxon>
        <taxon>Ascomycota</taxon>
        <taxon>Pezizomycotina</taxon>
        <taxon>Sordariomycetes</taxon>
        <taxon>Hypocreomycetidae</taxon>
        <taxon>Hypocreales</taxon>
        <taxon>Sarocladiaceae</taxon>
        <taxon>Sarocladium</taxon>
    </lineage>
</organism>
<sequence length="512" mass="56299">MTSSVPYPPPLTTAEQEKLVQTIKDWSIANGLTVRPAPTVIPDEVNSTGIAAVNAPVTLFPSPFPKQCFVQGKSIQTAYNALYAAVSRDEAFLAQMVKEVVDGDDFIRNLWDVHLKVKAEGYTQNLSLGLFRSDYMVHQDENAQPPVLQVKQVEFNTIASSFGGLSTKTSGLHKYLAQTEYPLLDKALPGGSLDLPDNQSIHGLAKGIEAAFHAYGKSEINHPTCVIFLTQVGERNVFDQRHLEYQVASSAIPVFRLPFSDILTTTFIKETPKRQLLYRLPSNPSKVFEVAVIYMRAGYGPGDYTDASSWQARYHLERSAAIKCPTVLTQLAGTKKVQQVLATPRPASEPSMLSKFIQDDTDQAKALWKTFTNIYPMDTSEAGLEARKKALVPEAAKAYVLKPQREGGGNNIYRGAIPEFLRKTPESHWGSYILMELITPPPVENVILRNGQIEQGGVICELGVYGACVWDQQSGQVHYNDEAGYLLRTKGDKSEEGGVAAGYGCMDSCSLV</sequence>
<evidence type="ECO:0000256" key="2">
    <source>
        <dbReference type="ARBA" id="ARBA00010385"/>
    </source>
</evidence>
<keyword evidence="9 10" id="KW-0460">Magnesium</keyword>
<evidence type="ECO:0000256" key="11">
    <source>
        <dbReference type="PIRSR" id="PIRSR001558-1"/>
    </source>
</evidence>
<name>A0AA39GKZ2_SARSR</name>
<dbReference type="NCBIfam" id="TIGR01986">
    <property type="entry name" value="glut_syn_euk"/>
    <property type="match status" value="1"/>
</dbReference>
<feature type="binding site" evidence="11">
    <location>
        <position position="335"/>
    </location>
    <ligand>
        <name>ATP</name>
        <dbReference type="ChEBI" id="CHEBI:30616"/>
    </ligand>
</feature>
<dbReference type="GO" id="GO:0005524">
    <property type="term" value="F:ATP binding"/>
    <property type="evidence" value="ECO:0007669"/>
    <property type="project" value="UniProtKB-UniRule"/>
</dbReference>
<keyword evidence="6 10" id="KW-0479">Metal-binding</keyword>
<feature type="binding site" evidence="11">
    <location>
        <begin position="435"/>
        <end position="438"/>
    </location>
    <ligand>
        <name>ATP</name>
        <dbReference type="ChEBI" id="CHEBI:30616"/>
    </ligand>
</feature>
<feature type="binding site" evidence="11">
    <location>
        <position position="240"/>
    </location>
    <ligand>
        <name>substrate</name>
    </ligand>
</feature>
<dbReference type="EC" id="6.3.2.3" evidence="10"/>
<dbReference type="GO" id="GO:0004363">
    <property type="term" value="F:glutathione synthase activity"/>
    <property type="evidence" value="ECO:0007669"/>
    <property type="project" value="UniProtKB-UniRule"/>
</dbReference>
<dbReference type="FunFam" id="3.30.1490.50:FF:000002">
    <property type="entry name" value="Glutathione synthetase"/>
    <property type="match status" value="1"/>
</dbReference>
<feature type="binding site" evidence="11">
    <location>
        <position position="490"/>
    </location>
    <ligand>
        <name>ATP</name>
        <dbReference type="ChEBI" id="CHEBI:30616"/>
    </ligand>
</feature>
<dbReference type="InterPro" id="IPR014049">
    <property type="entry name" value="Glutathione_synthase_N_euk"/>
</dbReference>
<comment type="subunit">
    <text evidence="3">Homodimer.</text>
</comment>
<proteinExistence type="inferred from homology"/>
<dbReference type="GO" id="GO:0005829">
    <property type="term" value="C:cytosol"/>
    <property type="evidence" value="ECO:0007669"/>
    <property type="project" value="TreeGrafter"/>
</dbReference>
<gene>
    <name evidence="15" type="ORF">NLU13_2862</name>
</gene>
<evidence type="ECO:0000256" key="6">
    <source>
        <dbReference type="ARBA" id="ARBA00022723"/>
    </source>
</evidence>
<comment type="similarity">
    <text evidence="2 10">Belongs to the eukaryotic GSH synthase family.</text>
</comment>
<evidence type="ECO:0000256" key="13">
    <source>
        <dbReference type="PIRSR" id="PIRSR001558-3"/>
    </source>
</evidence>
<dbReference type="Gene3D" id="3.30.470.20">
    <property type="entry name" value="ATP-grasp fold, B domain"/>
    <property type="match status" value="1"/>
</dbReference>
<dbReference type="Proteomes" id="UP001175261">
    <property type="component" value="Unassembled WGS sequence"/>
</dbReference>
<dbReference type="InterPro" id="IPR014042">
    <property type="entry name" value="Glutathione_synthase_a-hlx"/>
</dbReference>
<evidence type="ECO:0000256" key="8">
    <source>
        <dbReference type="ARBA" id="ARBA00022840"/>
    </source>
</evidence>
<dbReference type="InterPro" id="IPR037013">
    <property type="entry name" value="GSH-S_sub-bd_sf"/>
</dbReference>
<dbReference type="GO" id="GO:0000287">
    <property type="term" value="F:magnesium ion binding"/>
    <property type="evidence" value="ECO:0007669"/>
    <property type="project" value="UniProtKB-UniRule"/>
</dbReference>
<dbReference type="InterPro" id="IPR005615">
    <property type="entry name" value="Glutathione_synthase"/>
</dbReference>
<dbReference type="Gene3D" id="3.30.1490.50">
    <property type="match status" value="1"/>
</dbReference>
<feature type="domain" description="Glutathione synthase substrate-binding" evidence="14">
    <location>
        <begin position="224"/>
        <end position="332"/>
    </location>
</feature>
<keyword evidence="8 10" id="KW-0067">ATP-binding</keyword>
<evidence type="ECO:0000256" key="10">
    <source>
        <dbReference type="PIRNR" id="PIRNR001558"/>
    </source>
</evidence>
<feature type="binding site" evidence="12">
    <location>
        <position position="156"/>
    </location>
    <ligand>
        <name>Mg(2+)</name>
        <dbReference type="ChEBI" id="CHEBI:18420"/>
    </ligand>
</feature>
<feature type="binding site" evidence="11">
    <location>
        <position position="496"/>
    </location>
    <ligand>
        <name>ATP</name>
        <dbReference type="ChEBI" id="CHEBI:30616"/>
    </ligand>
</feature>
<keyword evidence="16" id="KW-1185">Reference proteome</keyword>
<comment type="cofactor">
    <cofactor evidence="10 12">
        <name>Mg(2+)</name>
        <dbReference type="ChEBI" id="CHEBI:18420"/>
    </cofactor>
    <text evidence="10 12">Binds 1 Mg(2+) ion per subunit.</text>
</comment>
<keyword evidence="5 10" id="KW-0317">Glutathione biosynthesis</keyword>
<feature type="binding site" evidence="13">
    <location>
        <begin position="296"/>
        <end position="299"/>
    </location>
    <ligand>
        <name>substrate</name>
    </ligand>
</feature>
<protein>
    <recommendedName>
        <fullName evidence="10">Glutathione synthetase</fullName>
        <shortName evidence="10">GSH-S</shortName>
        <ecNumber evidence="10">6.3.2.3</ecNumber>
    </recommendedName>
</protein>
<evidence type="ECO:0000313" key="16">
    <source>
        <dbReference type="Proteomes" id="UP001175261"/>
    </source>
</evidence>
<feature type="binding site" evidence="11">
    <location>
        <position position="461"/>
    </location>
    <ligand>
        <name>ATP</name>
        <dbReference type="ChEBI" id="CHEBI:30616"/>
    </ligand>
</feature>
<dbReference type="Gene3D" id="1.10.1080.10">
    <property type="entry name" value="Glutathione Synthetase, Chain A, domain 3"/>
    <property type="match status" value="1"/>
</dbReference>
<evidence type="ECO:0000256" key="9">
    <source>
        <dbReference type="ARBA" id="ARBA00022842"/>
    </source>
</evidence>
<dbReference type="SUPFAM" id="SSF52440">
    <property type="entry name" value="PreATP-grasp domain"/>
    <property type="match status" value="1"/>
</dbReference>
<evidence type="ECO:0000256" key="3">
    <source>
        <dbReference type="ARBA" id="ARBA00011738"/>
    </source>
</evidence>
<dbReference type="PANTHER" id="PTHR11130:SF0">
    <property type="entry name" value="GLUTATHIONE SYNTHETASE"/>
    <property type="match status" value="1"/>
</dbReference>
<feature type="binding site" evidence="11">
    <location>
        <position position="488"/>
    </location>
    <ligand>
        <name>substrate</name>
    </ligand>
</feature>
<comment type="pathway">
    <text evidence="1 10">Sulfur metabolism; glutathione biosynthesis; glutathione from L-cysteine and L-glutamate: step 2/2.</text>
</comment>